<feature type="non-terminal residue" evidence="1">
    <location>
        <position position="1"/>
    </location>
</feature>
<proteinExistence type="predicted"/>
<gene>
    <name evidence="1" type="ORF">GSOID_T00025834001</name>
</gene>
<name>E4Z385_OIKDI</name>
<protein>
    <submittedName>
        <fullName evidence="1">Uncharacterized protein</fullName>
    </submittedName>
</protein>
<sequence length="15" mass="1621">ICSTSPIMILLMEGL</sequence>
<organism evidence="1">
    <name type="scientific">Oikopleura dioica</name>
    <name type="common">Tunicate</name>
    <dbReference type="NCBI Taxonomy" id="34765"/>
    <lineage>
        <taxon>Eukaryota</taxon>
        <taxon>Metazoa</taxon>
        <taxon>Chordata</taxon>
        <taxon>Tunicata</taxon>
        <taxon>Appendicularia</taxon>
        <taxon>Copelata</taxon>
        <taxon>Oikopleuridae</taxon>
        <taxon>Oikopleura</taxon>
    </lineage>
</organism>
<dbReference type="Proteomes" id="UP000011014">
    <property type="component" value="Unassembled WGS sequence"/>
</dbReference>
<accession>E4Z385</accession>
<dbReference type="EMBL" id="FN656922">
    <property type="protein sequence ID" value="CBY42163.1"/>
    <property type="molecule type" value="Genomic_DNA"/>
</dbReference>
<reference evidence="1" key="1">
    <citation type="journal article" date="2010" name="Science">
        <title>Plasticity of animal genome architecture unmasked by rapid evolution of a pelagic tunicate.</title>
        <authorList>
            <person name="Denoeud F."/>
            <person name="Henriet S."/>
            <person name="Mungpakdee S."/>
            <person name="Aury J.M."/>
            <person name="Da Silva C."/>
            <person name="Brinkmann H."/>
            <person name="Mikhaleva J."/>
            <person name="Olsen L.C."/>
            <person name="Jubin C."/>
            <person name="Canestro C."/>
            <person name="Bouquet J.M."/>
            <person name="Danks G."/>
            <person name="Poulain J."/>
            <person name="Campsteijn C."/>
            <person name="Adamski M."/>
            <person name="Cross I."/>
            <person name="Yadetie F."/>
            <person name="Muffato M."/>
            <person name="Louis A."/>
            <person name="Butcher S."/>
            <person name="Tsagkogeorga G."/>
            <person name="Konrad A."/>
            <person name="Singh S."/>
            <person name="Jensen M.F."/>
            <person name="Cong E.H."/>
            <person name="Eikeseth-Otteraa H."/>
            <person name="Noel B."/>
            <person name="Anthouard V."/>
            <person name="Porcel B.M."/>
            <person name="Kachouri-Lafond R."/>
            <person name="Nishino A."/>
            <person name="Ugolini M."/>
            <person name="Chourrout P."/>
            <person name="Nishida H."/>
            <person name="Aasland R."/>
            <person name="Huzurbazar S."/>
            <person name="Westhof E."/>
            <person name="Delsuc F."/>
            <person name="Lehrach H."/>
            <person name="Reinhardt R."/>
            <person name="Weissenbach J."/>
            <person name="Roy S.W."/>
            <person name="Artiguenave F."/>
            <person name="Postlethwait J.H."/>
            <person name="Manak J.R."/>
            <person name="Thompson E.M."/>
            <person name="Jaillon O."/>
            <person name="Du Pasquier L."/>
            <person name="Boudinot P."/>
            <person name="Liberles D.A."/>
            <person name="Volff J.N."/>
            <person name="Philippe H."/>
            <person name="Lenhard B."/>
            <person name="Roest Crollius H."/>
            <person name="Wincker P."/>
            <person name="Chourrout D."/>
        </authorList>
    </citation>
    <scope>NUCLEOTIDE SEQUENCE [LARGE SCALE GENOMIC DNA]</scope>
</reference>
<evidence type="ECO:0000313" key="1">
    <source>
        <dbReference type="EMBL" id="CBY42163.1"/>
    </source>
</evidence>